<keyword evidence="4" id="KW-1003">Cell membrane</keyword>
<dbReference type="SMART" id="SM00387">
    <property type="entry name" value="HATPase_c"/>
    <property type="match status" value="1"/>
</dbReference>
<gene>
    <name evidence="15" type="ORF">ACFOEB_16900</name>
</gene>
<feature type="modified residue" description="4-aspartylphosphate" evidence="10">
    <location>
        <position position="807"/>
    </location>
</feature>
<dbReference type="PROSITE" id="PS50110">
    <property type="entry name" value="RESPONSE_REGULATORY"/>
    <property type="match status" value="2"/>
</dbReference>
<evidence type="ECO:0000256" key="3">
    <source>
        <dbReference type="ARBA" id="ARBA00012438"/>
    </source>
</evidence>
<comment type="subcellular location">
    <subcellularLocation>
        <location evidence="2">Cell membrane</location>
        <topology evidence="2">Multi-pass membrane protein</topology>
    </subcellularLocation>
</comment>
<dbReference type="EC" id="2.7.13.3" evidence="3"/>
<name>A0ABV7HYY6_9GAMM</name>
<keyword evidence="5 10" id="KW-0597">Phosphoprotein</keyword>
<feature type="transmembrane region" description="Helical" evidence="11">
    <location>
        <begin position="15"/>
        <end position="37"/>
    </location>
</feature>
<dbReference type="PANTHER" id="PTHR45339:SF5">
    <property type="entry name" value="HISTIDINE KINASE"/>
    <property type="match status" value="1"/>
</dbReference>
<evidence type="ECO:0000256" key="10">
    <source>
        <dbReference type="PROSITE-ProRule" id="PRU00169"/>
    </source>
</evidence>
<dbReference type="InterPro" id="IPR036890">
    <property type="entry name" value="HATPase_C_sf"/>
</dbReference>
<dbReference type="PROSITE" id="PS50109">
    <property type="entry name" value="HIS_KIN"/>
    <property type="match status" value="1"/>
</dbReference>
<evidence type="ECO:0000313" key="15">
    <source>
        <dbReference type="EMBL" id="MFC3156892.1"/>
    </source>
</evidence>
<keyword evidence="6 11" id="KW-0812">Transmembrane</keyword>
<evidence type="ECO:0000256" key="11">
    <source>
        <dbReference type="SAM" id="Phobius"/>
    </source>
</evidence>
<dbReference type="CDD" id="cd00082">
    <property type="entry name" value="HisKA"/>
    <property type="match status" value="1"/>
</dbReference>
<dbReference type="SUPFAM" id="SSF52172">
    <property type="entry name" value="CheY-like"/>
    <property type="match status" value="2"/>
</dbReference>
<feature type="modified residue" description="4-aspartylphosphate" evidence="10">
    <location>
        <position position="965"/>
    </location>
</feature>
<evidence type="ECO:0000256" key="2">
    <source>
        <dbReference type="ARBA" id="ARBA00004651"/>
    </source>
</evidence>
<dbReference type="Proteomes" id="UP001595548">
    <property type="component" value="Unassembled WGS sequence"/>
</dbReference>
<dbReference type="Gene3D" id="3.30.450.20">
    <property type="entry name" value="PAS domain"/>
    <property type="match status" value="3"/>
</dbReference>
<dbReference type="InterPro" id="IPR005467">
    <property type="entry name" value="His_kinase_dom"/>
</dbReference>
<dbReference type="SUPFAM" id="SSF47226">
    <property type="entry name" value="Histidine-containing phosphotransfer domain, HPT domain"/>
    <property type="match status" value="1"/>
</dbReference>
<dbReference type="InterPro" id="IPR003661">
    <property type="entry name" value="HisK_dim/P_dom"/>
</dbReference>
<organism evidence="15 16">
    <name type="scientific">Gilvimarinus japonicus</name>
    <dbReference type="NCBI Taxonomy" id="1796469"/>
    <lineage>
        <taxon>Bacteria</taxon>
        <taxon>Pseudomonadati</taxon>
        <taxon>Pseudomonadota</taxon>
        <taxon>Gammaproteobacteria</taxon>
        <taxon>Cellvibrionales</taxon>
        <taxon>Cellvibrionaceae</taxon>
        <taxon>Gilvimarinus</taxon>
    </lineage>
</organism>
<feature type="domain" description="Response regulatory" evidence="13">
    <location>
        <begin position="916"/>
        <end position="1032"/>
    </location>
</feature>
<dbReference type="InterPro" id="IPR003594">
    <property type="entry name" value="HATPase_dom"/>
</dbReference>
<dbReference type="InterPro" id="IPR008207">
    <property type="entry name" value="Sig_transdc_His_kin_Hpt_dom"/>
</dbReference>
<comment type="caution">
    <text evidence="15">The sequence shown here is derived from an EMBL/GenBank/DDBJ whole genome shotgun (WGS) entry which is preliminary data.</text>
</comment>
<dbReference type="SUPFAM" id="SSF47384">
    <property type="entry name" value="Homodimeric domain of signal transducing histidine kinase"/>
    <property type="match status" value="1"/>
</dbReference>
<evidence type="ECO:0000256" key="5">
    <source>
        <dbReference type="ARBA" id="ARBA00022553"/>
    </source>
</evidence>
<dbReference type="Gene3D" id="3.30.565.10">
    <property type="entry name" value="Histidine kinase-like ATPase, C-terminal domain"/>
    <property type="match status" value="1"/>
</dbReference>
<feature type="domain" description="HPt" evidence="14">
    <location>
        <begin position="1076"/>
        <end position="1168"/>
    </location>
</feature>
<dbReference type="InterPro" id="IPR029151">
    <property type="entry name" value="Sensor-like_sf"/>
</dbReference>
<accession>A0ABV7HYY6</accession>
<evidence type="ECO:0000256" key="8">
    <source>
        <dbReference type="ARBA" id="ARBA00023012"/>
    </source>
</evidence>
<feature type="domain" description="Histidine kinase" evidence="12">
    <location>
        <begin position="520"/>
        <end position="739"/>
    </location>
</feature>
<dbReference type="InterPro" id="IPR001789">
    <property type="entry name" value="Sig_transdc_resp-reg_receiver"/>
</dbReference>
<dbReference type="Pfam" id="PF02518">
    <property type="entry name" value="HATPase_c"/>
    <property type="match status" value="1"/>
</dbReference>
<dbReference type="CDD" id="cd00088">
    <property type="entry name" value="HPT"/>
    <property type="match status" value="1"/>
</dbReference>
<feature type="domain" description="Response regulatory" evidence="13">
    <location>
        <begin position="754"/>
        <end position="888"/>
    </location>
</feature>
<dbReference type="Pfam" id="PF00512">
    <property type="entry name" value="HisKA"/>
    <property type="match status" value="1"/>
</dbReference>
<evidence type="ECO:0000256" key="9">
    <source>
        <dbReference type="PROSITE-ProRule" id="PRU00110"/>
    </source>
</evidence>
<reference evidence="16" key="1">
    <citation type="journal article" date="2019" name="Int. J. Syst. Evol. Microbiol.">
        <title>The Global Catalogue of Microorganisms (GCM) 10K type strain sequencing project: providing services to taxonomists for standard genome sequencing and annotation.</title>
        <authorList>
            <consortium name="The Broad Institute Genomics Platform"/>
            <consortium name="The Broad Institute Genome Sequencing Center for Infectious Disease"/>
            <person name="Wu L."/>
            <person name="Ma J."/>
        </authorList>
    </citation>
    <scope>NUCLEOTIDE SEQUENCE [LARGE SCALE GENOMIC DNA]</scope>
    <source>
        <strain evidence="16">KCTC 52141</strain>
    </source>
</reference>
<dbReference type="Pfam" id="PF01627">
    <property type="entry name" value="Hpt"/>
    <property type="match status" value="1"/>
</dbReference>
<dbReference type="Pfam" id="PF00072">
    <property type="entry name" value="Response_reg"/>
    <property type="match status" value="2"/>
</dbReference>
<dbReference type="Gene3D" id="3.40.50.2300">
    <property type="match status" value="2"/>
</dbReference>
<keyword evidence="11" id="KW-0472">Membrane</keyword>
<keyword evidence="7 11" id="KW-1133">Transmembrane helix</keyword>
<dbReference type="PRINTS" id="PR00344">
    <property type="entry name" value="BCTRLSENSOR"/>
</dbReference>
<dbReference type="CDD" id="cd16922">
    <property type="entry name" value="HATPase_EvgS-ArcB-TorS-like"/>
    <property type="match status" value="1"/>
</dbReference>
<evidence type="ECO:0000259" key="14">
    <source>
        <dbReference type="PROSITE" id="PS50894"/>
    </source>
</evidence>
<evidence type="ECO:0000256" key="7">
    <source>
        <dbReference type="ARBA" id="ARBA00022989"/>
    </source>
</evidence>
<dbReference type="SUPFAM" id="SSF103190">
    <property type="entry name" value="Sensory domain-like"/>
    <property type="match status" value="2"/>
</dbReference>
<feature type="transmembrane region" description="Helical" evidence="11">
    <location>
        <begin position="324"/>
        <end position="343"/>
    </location>
</feature>
<dbReference type="RefSeq" id="WP_382418354.1">
    <property type="nucleotide sequence ID" value="NZ_AP031500.1"/>
</dbReference>
<evidence type="ECO:0000313" key="16">
    <source>
        <dbReference type="Proteomes" id="UP001595548"/>
    </source>
</evidence>
<comment type="catalytic activity">
    <reaction evidence="1">
        <text>ATP + protein L-histidine = ADP + protein N-phospho-L-histidine.</text>
        <dbReference type="EC" id="2.7.13.3"/>
    </reaction>
</comment>
<dbReference type="EMBL" id="JBHRTL010000031">
    <property type="protein sequence ID" value="MFC3156892.1"/>
    <property type="molecule type" value="Genomic_DNA"/>
</dbReference>
<dbReference type="PANTHER" id="PTHR45339">
    <property type="entry name" value="HYBRID SIGNAL TRANSDUCTION HISTIDINE KINASE J"/>
    <property type="match status" value="1"/>
</dbReference>
<dbReference type="Gene3D" id="1.10.287.130">
    <property type="match status" value="1"/>
</dbReference>
<dbReference type="Gene3D" id="1.20.120.160">
    <property type="entry name" value="HPT domain"/>
    <property type="match status" value="1"/>
</dbReference>
<feature type="modified residue" description="Phosphohistidine" evidence="9">
    <location>
        <position position="1117"/>
    </location>
</feature>
<dbReference type="SMART" id="SM00448">
    <property type="entry name" value="REC"/>
    <property type="match status" value="2"/>
</dbReference>
<dbReference type="InterPro" id="IPR004358">
    <property type="entry name" value="Sig_transdc_His_kin-like_C"/>
</dbReference>
<proteinExistence type="predicted"/>
<dbReference type="CDD" id="cd00156">
    <property type="entry name" value="REC"/>
    <property type="match status" value="1"/>
</dbReference>
<dbReference type="Pfam" id="PF21623">
    <property type="entry name" value="HK_sensor_dom_bact"/>
    <property type="match status" value="1"/>
</dbReference>
<dbReference type="InterPro" id="IPR011006">
    <property type="entry name" value="CheY-like_superfamily"/>
</dbReference>
<keyword evidence="16" id="KW-1185">Reference proteome</keyword>
<protein>
    <recommendedName>
        <fullName evidence="3">histidine kinase</fullName>
        <ecNumber evidence="3">2.7.13.3</ecNumber>
    </recommendedName>
</protein>
<dbReference type="PROSITE" id="PS50894">
    <property type="entry name" value="HPT"/>
    <property type="match status" value="1"/>
</dbReference>
<dbReference type="InterPro" id="IPR036641">
    <property type="entry name" value="HPT_dom_sf"/>
</dbReference>
<keyword evidence="8" id="KW-0902">Two-component regulatory system</keyword>
<dbReference type="InterPro" id="IPR048760">
    <property type="entry name" value="VP0354-like_sensor_dom"/>
</dbReference>
<evidence type="ECO:0000256" key="1">
    <source>
        <dbReference type="ARBA" id="ARBA00000085"/>
    </source>
</evidence>
<sequence>MVLKSSLDRLSLRQFLWVIATVLLFFAAISFLVYKILANDARDSLVREIEIQQAESRSQLTEVLSLPARHLAGMAQEPLIQSALQKPDLKSKHDLIIQSLYSLAYRNRAYFQVRWVLEDGREMAKILVDSHGVREVAGEALQNKSQRPYHQQIVSLRDYETFVSQPDLNVENGRLQRPLTPTIRYGVRLPTINGLDHGYLIFNLLFNVKSGSFSTSQDEAGVYLADAQGNWLTHPEPDKTWGHILGTGHSIAVDEPNLWHAIQNATVAASVLKADSGYWSWVRVAPQLESASSQAQAAFTPILLLTHIPAVEVAQRFQEARWRAVWLLLPVLLAMLLGCWFYYRLFSNASELRRREHQRSLDLQRRNEFINTVTESLPNMIAYWTLGQYCSYANSSFKQHYGVESAPQGSVALSDILSAQEYYLWQGYFERCLMGERVTFNQSSPSDKGTQHLQIYLVPDFEQNRDQALAPKVVGVVAIATDLTEVIGAKDQVETLNKALQLRTRQAEAAAETKSAFLANMSHEIRTPMNGIIGLIDILKGTTLAAEQHEYVDKLGHASRALLAILNDILDISKLDSGNVKIIETPFQPEQLISSVVALFEAGLTKKGVALHTWIDPTLPVTLLGDPYRLAQVLNNLVGNASKFTHSGQVVLTVSRERDAGEQLRFSVKDTGVGIAPEKADHIFKQFSQADDATDREYGGTGLGLTICEKLIRLMHGTIAVKSEPGRGSEFYFCLPLKFSQEAEEALAPVGINRVLLVDDSQTSNDILKAYLEAWGVQADAVTTVAEALNCYKSALKSDAYDLVLLDWKLGEEDGVDLLRQLTAIDESQAQGSEKPRSQGRSGEVIMVTAYDKRTLLDKLKQEGRDSTPVLSKPVLPSTLYNLVKAEHIKAVTHKSKKTVLNESNRDKVQRLEGKRILLVEDNALNVEVATTLLAQVGLSVDVAGGGAEAVEAASRTQYDAILMDLHMPEVDGFEATRRLRQKASTKTTPVIALSAAVMSEDIAEALEAGMDDHLGKPFDLSELLDVLIRWTSQERSLESNPEAVPEPRPSTHEVSESLMTLLQQMGTEGDELLRRFQNNEMLIRTLLGNFAKHHPDWPSELRASKNSAADLAPLLHTIKGTTGTMGLMELFDLAERAEQQLIAGSLPDIEPLASLMQKTLDALLGRD</sequence>
<dbReference type="CDD" id="cd17546">
    <property type="entry name" value="REC_hyHK_CKI1_RcsC-like"/>
    <property type="match status" value="1"/>
</dbReference>
<evidence type="ECO:0000256" key="4">
    <source>
        <dbReference type="ARBA" id="ARBA00022475"/>
    </source>
</evidence>
<dbReference type="SMART" id="SM00388">
    <property type="entry name" value="HisKA"/>
    <property type="match status" value="1"/>
</dbReference>
<evidence type="ECO:0000259" key="12">
    <source>
        <dbReference type="PROSITE" id="PS50109"/>
    </source>
</evidence>
<evidence type="ECO:0000256" key="6">
    <source>
        <dbReference type="ARBA" id="ARBA00022692"/>
    </source>
</evidence>
<evidence type="ECO:0000259" key="13">
    <source>
        <dbReference type="PROSITE" id="PS50110"/>
    </source>
</evidence>
<dbReference type="InterPro" id="IPR036097">
    <property type="entry name" value="HisK_dim/P_sf"/>
</dbReference>
<dbReference type="SUPFAM" id="SSF55874">
    <property type="entry name" value="ATPase domain of HSP90 chaperone/DNA topoisomerase II/histidine kinase"/>
    <property type="match status" value="1"/>
</dbReference>